<keyword evidence="5 6" id="KW-0539">Nucleus</keyword>
<dbReference type="InterPro" id="IPR031633">
    <property type="entry name" value="SLD5_C"/>
</dbReference>
<evidence type="ECO:0000256" key="4">
    <source>
        <dbReference type="ARBA" id="ARBA00022705"/>
    </source>
</evidence>
<proteinExistence type="inferred from homology"/>
<gene>
    <name evidence="10" type="ORF">PISL3812_07768</name>
</gene>
<evidence type="ECO:0000256" key="3">
    <source>
        <dbReference type="ARBA" id="ARBA00014804"/>
    </source>
</evidence>
<dbReference type="InterPro" id="IPR036224">
    <property type="entry name" value="GINS_bundle-like_dom_sf"/>
</dbReference>
<feature type="region of interest" description="Disordered" evidence="7">
    <location>
        <begin position="135"/>
        <end position="174"/>
    </location>
</feature>
<dbReference type="Pfam" id="PF05916">
    <property type="entry name" value="Sld5"/>
    <property type="match status" value="1"/>
</dbReference>
<protein>
    <recommendedName>
        <fullName evidence="3 6">DNA replication complex GINS protein SLD5</fullName>
    </recommendedName>
</protein>
<dbReference type="InterPro" id="IPR038749">
    <property type="entry name" value="Sld5_GINS_A"/>
</dbReference>
<evidence type="ECO:0000256" key="7">
    <source>
        <dbReference type="SAM" id="MobiDB-lite"/>
    </source>
</evidence>
<name>A0A0U1M577_TALIS</name>
<dbReference type="OrthoDB" id="338231at2759"/>
<dbReference type="STRING" id="28573.A0A0U1M577"/>
<dbReference type="CDD" id="cd11711">
    <property type="entry name" value="GINS_A_Sld5"/>
    <property type="match status" value="1"/>
</dbReference>
<comment type="similarity">
    <text evidence="2 6">Belongs to the GINS4/SLD5 family.</text>
</comment>
<dbReference type="Pfam" id="PF16922">
    <property type="entry name" value="SLD5_C"/>
    <property type="match status" value="1"/>
</dbReference>
<evidence type="ECO:0000313" key="11">
    <source>
        <dbReference type="Proteomes" id="UP000054383"/>
    </source>
</evidence>
<evidence type="ECO:0000259" key="8">
    <source>
        <dbReference type="Pfam" id="PF05916"/>
    </source>
</evidence>
<dbReference type="PANTHER" id="PTHR21206:SF0">
    <property type="entry name" value="DNA REPLICATION COMPLEX GINS PROTEIN SLD5"/>
    <property type="match status" value="1"/>
</dbReference>
<keyword evidence="4 6" id="KW-0235">DNA replication</keyword>
<dbReference type="AlphaFoldDB" id="A0A0U1M577"/>
<feature type="domain" description="GINS subunit" evidence="8">
    <location>
        <begin position="90"/>
        <end position="196"/>
    </location>
</feature>
<dbReference type="Proteomes" id="UP000054383">
    <property type="component" value="Unassembled WGS sequence"/>
</dbReference>
<evidence type="ECO:0000313" key="10">
    <source>
        <dbReference type="EMBL" id="CRG90723.1"/>
    </source>
</evidence>
<comment type="subcellular location">
    <subcellularLocation>
        <location evidence="1 6">Nucleus</location>
    </subcellularLocation>
</comment>
<dbReference type="GO" id="GO:0006261">
    <property type="term" value="P:DNA-templated DNA replication"/>
    <property type="evidence" value="ECO:0007669"/>
    <property type="project" value="InterPro"/>
</dbReference>
<dbReference type="EMBL" id="CVMT01000008">
    <property type="protein sequence ID" value="CRG90723.1"/>
    <property type="molecule type" value="Genomic_DNA"/>
</dbReference>
<evidence type="ECO:0000256" key="6">
    <source>
        <dbReference type="PIRNR" id="PIRNR007764"/>
    </source>
</evidence>
<comment type="function">
    <text evidence="6">The GINS complex plays an essential role in the initiation of DNA replication.</text>
</comment>
<dbReference type="InterPro" id="IPR008591">
    <property type="entry name" value="GINS_Sld5"/>
</dbReference>
<organism evidence="10 11">
    <name type="scientific">Talaromyces islandicus</name>
    <name type="common">Penicillium islandicum</name>
    <dbReference type="NCBI Taxonomy" id="28573"/>
    <lineage>
        <taxon>Eukaryota</taxon>
        <taxon>Fungi</taxon>
        <taxon>Dikarya</taxon>
        <taxon>Ascomycota</taxon>
        <taxon>Pezizomycotina</taxon>
        <taxon>Eurotiomycetes</taxon>
        <taxon>Eurotiomycetidae</taxon>
        <taxon>Eurotiales</taxon>
        <taxon>Trichocomaceae</taxon>
        <taxon>Talaromyces</taxon>
        <taxon>Talaromyces sect. Islandici</taxon>
    </lineage>
</organism>
<dbReference type="PIRSF" id="PIRSF007764">
    <property type="entry name" value="Sld5"/>
    <property type="match status" value="1"/>
</dbReference>
<dbReference type="SUPFAM" id="SSF158573">
    <property type="entry name" value="GINS helical bundle-like"/>
    <property type="match status" value="1"/>
</dbReference>
<sequence>MDIDDILASVDRDNFTSPESTALDHQQLTRLWIAERAVSEVLPWPEALMSRMMERVRTQVETIEDLTASSYEAASSGHGQGQKQNHNQNQTINLKLSILQTDLSRTQFLIRSFLRQRIAKLTKYAMHYLLLISPPASSSSQQPSSSSSNNNSAIRTEDTIPNPTTPATTSTTPLSPEEAKFLYAHQHLLATHYSDSFLASFPPQLRRLDDNAGGTSMVQGPDTKEVCFVRVLVDQVTVVVPADETLDEDTFGTTMRMGEVWVARWEGVKRAWERGEVEVL</sequence>
<evidence type="ECO:0000259" key="9">
    <source>
        <dbReference type="Pfam" id="PF16922"/>
    </source>
</evidence>
<dbReference type="PANTHER" id="PTHR21206">
    <property type="entry name" value="SLD5 PROTEIN"/>
    <property type="match status" value="1"/>
</dbReference>
<accession>A0A0U1M577</accession>
<dbReference type="GO" id="GO:0000811">
    <property type="term" value="C:GINS complex"/>
    <property type="evidence" value="ECO:0007669"/>
    <property type="project" value="UniProtKB-UniRule"/>
</dbReference>
<evidence type="ECO:0000256" key="1">
    <source>
        <dbReference type="ARBA" id="ARBA00004123"/>
    </source>
</evidence>
<reference evidence="10 11" key="1">
    <citation type="submission" date="2015-04" db="EMBL/GenBank/DDBJ databases">
        <authorList>
            <person name="Syromyatnikov M.Y."/>
            <person name="Popov V.N."/>
        </authorList>
    </citation>
    <scope>NUCLEOTIDE SEQUENCE [LARGE SCALE GENOMIC DNA]</scope>
    <source>
        <strain evidence="10">WF-38-12</strain>
    </source>
</reference>
<evidence type="ECO:0000256" key="5">
    <source>
        <dbReference type="ARBA" id="ARBA00023242"/>
    </source>
</evidence>
<dbReference type="GO" id="GO:0000727">
    <property type="term" value="P:double-strand break repair via break-induced replication"/>
    <property type="evidence" value="ECO:0007669"/>
    <property type="project" value="TreeGrafter"/>
</dbReference>
<feature type="domain" description="DNA replication complex GINS protein SLD5 C-terminal" evidence="9">
    <location>
        <begin position="221"/>
        <end position="279"/>
    </location>
</feature>
<evidence type="ECO:0000256" key="2">
    <source>
        <dbReference type="ARBA" id="ARBA00008187"/>
    </source>
</evidence>
<dbReference type="Gene3D" id="1.20.58.1030">
    <property type="match status" value="1"/>
</dbReference>
<dbReference type="OMA" id="ILETAWI"/>
<dbReference type="InterPro" id="IPR021151">
    <property type="entry name" value="GINS_A"/>
</dbReference>
<keyword evidence="11" id="KW-1185">Reference proteome</keyword>